<dbReference type="EMBL" id="AZRV01000002">
    <property type="protein sequence ID" value="RKO63804.1"/>
    <property type="molecule type" value="Genomic_DNA"/>
</dbReference>
<sequence>MNGKEGDSGWKDPLPKGFPPCFCVPESRCAGRGFRAADRSGVVRAEAPGLVRYLSVRAFRSFSKARFFFSFTVA</sequence>
<evidence type="ECO:0000313" key="1">
    <source>
        <dbReference type="EMBL" id="RKO63804.1"/>
    </source>
</evidence>
<evidence type="ECO:0000313" key="2">
    <source>
        <dbReference type="Proteomes" id="UP000286235"/>
    </source>
</evidence>
<gene>
    <name evidence="1" type="ORF">Cdeb_02414</name>
</gene>
<reference evidence="1 2" key="1">
    <citation type="submission" date="2013-12" db="EMBL/GenBank/DDBJ databases">
        <title>Genome and proteome characterization of Caldibacillus debilis GB1 derived from a cellulolytic aero-tolerant co-culture.</title>
        <authorList>
            <person name="Wushke S.T."/>
            <person name="Zhang X."/>
            <person name="Fristensky B."/>
            <person name="Wilkins J.A."/>
            <person name="Levin D.B."/>
            <person name="Sparling R."/>
        </authorList>
    </citation>
    <scope>NUCLEOTIDE SEQUENCE [LARGE SCALE GENOMIC DNA]</scope>
    <source>
        <strain evidence="1 2">GB1</strain>
    </source>
</reference>
<accession>A0A420VJG3</accession>
<name>A0A420VJG3_9BACI</name>
<comment type="caution">
    <text evidence="1">The sequence shown here is derived from an EMBL/GenBank/DDBJ whole genome shotgun (WGS) entry which is preliminary data.</text>
</comment>
<protein>
    <submittedName>
        <fullName evidence="1">Uncharacterized protein</fullName>
    </submittedName>
</protein>
<dbReference type="AlphaFoldDB" id="A0A420VJG3"/>
<dbReference type="Proteomes" id="UP000286235">
    <property type="component" value="Unassembled WGS sequence"/>
</dbReference>
<organism evidence="1 2">
    <name type="scientific">Caldibacillus debilis GB1</name>
    <dbReference type="NCBI Taxonomy" id="1339248"/>
    <lineage>
        <taxon>Bacteria</taxon>
        <taxon>Bacillati</taxon>
        <taxon>Bacillota</taxon>
        <taxon>Bacilli</taxon>
        <taxon>Bacillales</taxon>
        <taxon>Bacillaceae</taxon>
        <taxon>Caldibacillus</taxon>
    </lineage>
</organism>
<keyword evidence="2" id="KW-1185">Reference proteome</keyword>
<proteinExistence type="predicted"/>